<accession>A0A3G2JPV1</accession>
<dbReference type="PROSITE" id="PS00122">
    <property type="entry name" value="CARBOXYLESTERASE_B_1"/>
    <property type="match status" value="1"/>
</dbReference>
<dbReference type="InterPro" id="IPR029058">
    <property type="entry name" value="AB_hydrolase_fold"/>
</dbReference>
<dbReference type="InterPro" id="IPR050654">
    <property type="entry name" value="AChE-related_enzymes"/>
</dbReference>
<feature type="domain" description="Carboxylesterase type B" evidence="5">
    <location>
        <begin position="28"/>
        <end position="483"/>
    </location>
</feature>
<keyword evidence="3" id="KW-0732">Signal</keyword>
<comment type="similarity">
    <text evidence="1 3">Belongs to the type-B carboxylesterase/lipase family.</text>
</comment>
<reference evidence="6 7" key="1">
    <citation type="submission" date="2018-10" db="EMBL/GenBank/DDBJ databases">
        <title>The genome of Streptomyces dangxiongensis Z022.</title>
        <authorList>
            <person name="Zhang B."/>
        </authorList>
    </citation>
    <scope>NUCLEOTIDE SEQUENCE [LARGE SCALE GENOMIC DNA]</scope>
    <source>
        <strain evidence="6 7">Z022</strain>
    </source>
</reference>
<dbReference type="OrthoDB" id="3199405at2"/>
<feature type="signal peptide" evidence="3">
    <location>
        <begin position="1"/>
        <end position="22"/>
    </location>
</feature>
<evidence type="ECO:0000256" key="4">
    <source>
        <dbReference type="SAM" id="MobiDB-lite"/>
    </source>
</evidence>
<evidence type="ECO:0000256" key="2">
    <source>
        <dbReference type="ARBA" id="ARBA00022801"/>
    </source>
</evidence>
<gene>
    <name evidence="6" type="ORF">D9753_31135</name>
</gene>
<dbReference type="KEGG" id="sdd:D9753_31135"/>
<dbReference type="Gene3D" id="3.40.50.1820">
    <property type="entry name" value="alpha/beta hydrolase"/>
    <property type="match status" value="1"/>
</dbReference>
<dbReference type="AlphaFoldDB" id="A0A3G2JPV1"/>
<evidence type="ECO:0000313" key="7">
    <source>
        <dbReference type="Proteomes" id="UP000268329"/>
    </source>
</evidence>
<dbReference type="SUPFAM" id="SSF53474">
    <property type="entry name" value="alpha/beta-Hydrolases"/>
    <property type="match status" value="1"/>
</dbReference>
<dbReference type="PANTHER" id="PTHR43918:SF4">
    <property type="entry name" value="CARBOXYLIC ESTER HYDROLASE"/>
    <property type="match status" value="1"/>
</dbReference>
<organism evidence="6 7">
    <name type="scientific">Streptomyces dangxiongensis</name>
    <dbReference type="NCBI Taxonomy" id="1442032"/>
    <lineage>
        <taxon>Bacteria</taxon>
        <taxon>Bacillati</taxon>
        <taxon>Actinomycetota</taxon>
        <taxon>Actinomycetes</taxon>
        <taxon>Kitasatosporales</taxon>
        <taxon>Streptomycetaceae</taxon>
        <taxon>Streptomyces</taxon>
    </lineage>
</organism>
<feature type="compositionally biased region" description="Basic and acidic residues" evidence="4">
    <location>
        <begin position="499"/>
        <end position="511"/>
    </location>
</feature>
<keyword evidence="2 3" id="KW-0378">Hydrolase</keyword>
<dbReference type="PANTHER" id="PTHR43918">
    <property type="entry name" value="ACETYLCHOLINESTERASE"/>
    <property type="match status" value="1"/>
</dbReference>
<proteinExistence type="inferred from homology"/>
<keyword evidence="7" id="KW-1185">Reference proteome</keyword>
<dbReference type="GO" id="GO:0052689">
    <property type="term" value="F:carboxylic ester hydrolase activity"/>
    <property type="evidence" value="ECO:0007669"/>
    <property type="project" value="TreeGrafter"/>
</dbReference>
<sequence>MRSLAVVLTSALAVFAPLPVTAAPTAPAVVHTRDGAVRGSVRDGYRTFEGIPYAAPPVGALRWTAPRPPSPWTGVRDARHPAPACAQPDGEVRGGSTAEDCLYLDVTVPDTATVARPQPVVVWLHGGGFTTGAGSSYDAHRMAVRGHVVVVTVDYRLGALGFLARPGLAGSGTFGLADQQAALRYVRAGIAAFGGDPGNVTLAGQSAGAYSVCAQLASPSAAGLFHRAVIESGPCSGRPEQPFAPSAYPRATAEEAGAELTADVGCAEVAHPLACLREVSPSQLLAHQGIDQHPAHGTPLLPRDPAAALATGDMRRMPVLLGSNHDEGNIWAAGIMRAGTVITPTTWPDVVGSYLPDPARTPEVVHAYPVTADSAGPVFGAVIGDSNYACPTASTARRLAGRMPVWRYEFSDPDAPRPTTTEPPFPLAATHTTELPYLFDLGGRPRALTEPQRRLSDTMTGYWTRFARSGDPNGDGAPRWPRTGVQTLLPDHTGPTRPDTGHHCDIWSERP</sequence>
<feature type="chain" id="PRO_5017848697" description="Carboxylic ester hydrolase" evidence="3">
    <location>
        <begin position="23"/>
        <end position="511"/>
    </location>
</feature>
<feature type="region of interest" description="Disordered" evidence="4">
    <location>
        <begin position="71"/>
        <end position="92"/>
    </location>
</feature>
<dbReference type="EC" id="3.1.1.-" evidence="3"/>
<dbReference type="RefSeq" id="WP_121790029.1">
    <property type="nucleotide sequence ID" value="NZ_CP033073.1"/>
</dbReference>
<dbReference type="InterPro" id="IPR019826">
    <property type="entry name" value="Carboxylesterase_B_AS"/>
</dbReference>
<dbReference type="EMBL" id="CP033073">
    <property type="protein sequence ID" value="AYN42602.1"/>
    <property type="molecule type" value="Genomic_DNA"/>
</dbReference>
<dbReference type="Pfam" id="PF00135">
    <property type="entry name" value="COesterase"/>
    <property type="match status" value="1"/>
</dbReference>
<dbReference type="Proteomes" id="UP000268329">
    <property type="component" value="Chromosome"/>
</dbReference>
<protein>
    <recommendedName>
        <fullName evidence="3">Carboxylic ester hydrolase</fullName>
        <ecNumber evidence="3">3.1.1.-</ecNumber>
    </recommendedName>
</protein>
<evidence type="ECO:0000256" key="3">
    <source>
        <dbReference type="RuleBase" id="RU361235"/>
    </source>
</evidence>
<dbReference type="InterPro" id="IPR002018">
    <property type="entry name" value="CarbesteraseB"/>
</dbReference>
<name>A0A3G2JPV1_9ACTN</name>
<evidence type="ECO:0000259" key="5">
    <source>
        <dbReference type="Pfam" id="PF00135"/>
    </source>
</evidence>
<feature type="region of interest" description="Disordered" evidence="4">
    <location>
        <begin position="489"/>
        <end position="511"/>
    </location>
</feature>
<evidence type="ECO:0000256" key="1">
    <source>
        <dbReference type="ARBA" id="ARBA00005964"/>
    </source>
</evidence>
<evidence type="ECO:0000313" key="6">
    <source>
        <dbReference type="EMBL" id="AYN42602.1"/>
    </source>
</evidence>